<reference evidence="3 4" key="1">
    <citation type="submission" date="2015-10" db="EMBL/GenBank/DDBJ databases">
        <title>Full genome of DAOMC 229536 Phialocephala scopiformis, a fungal endophyte of spruce producing the potent anti-insectan compound rugulosin.</title>
        <authorList>
            <consortium name="DOE Joint Genome Institute"/>
            <person name="Walker A.K."/>
            <person name="Frasz S.L."/>
            <person name="Seifert K.A."/>
            <person name="Miller J.D."/>
            <person name="Mondo S.J."/>
            <person name="Labutti K."/>
            <person name="Lipzen A."/>
            <person name="Dockter R."/>
            <person name="Kennedy M."/>
            <person name="Grigoriev I.V."/>
            <person name="Spatafora J.W."/>
        </authorList>
    </citation>
    <scope>NUCLEOTIDE SEQUENCE [LARGE SCALE GENOMIC DNA]</scope>
    <source>
        <strain evidence="3 4">CBS 120377</strain>
    </source>
</reference>
<evidence type="ECO:0000256" key="2">
    <source>
        <dbReference type="SAM" id="Phobius"/>
    </source>
</evidence>
<keyword evidence="2" id="KW-0472">Membrane</keyword>
<dbReference type="KEGG" id="psco:LY89DRAFT_735902"/>
<feature type="compositionally biased region" description="Polar residues" evidence="1">
    <location>
        <begin position="413"/>
        <end position="423"/>
    </location>
</feature>
<dbReference type="RefSeq" id="XP_018069193.1">
    <property type="nucleotide sequence ID" value="XM_018220056.1"/>
</dbReference>
<organism evidence="3 4">
    <name type="scientific">Mollisia scopiformis</name>
    <name type="common">Conifer needle endophyte fungus</name>
    <name type="synonym">Phialocephala scopiformis</name>
    <dbReference type="NCBI Taxonomy" id="149040"/>
    <lineage>
        <taxon>Eukaryota</taxon>
        <taxon>Fungi</taxon>
        <taxon>Dikarya</taxon>
        <taxon>Ascomycota</taxon>
        <taxon>Pezizomycotina</taxon>
        <taxon>Leotiomycetes</taxon>
        <taxon>Helotiales</taxon>
        <taxon>Mollisiaceae</taxon>
        <taxon>Mollisia</taxon>
    </lineage>
</organism>
<gene>
    <name evidence="3" type="ORF">LY89DRAFT_735902</name>
</gene>
<keyword evidence="2" id="KW-1133">Transmembrane helix</keyword>
<evidence type="ECO:0000313" key="3">
    <source>
        <dbReference type="EMBL" id="KUJ14838.1"/>
    </source>
</evidence>
<sequence length="429" mass="48006">MAIPYPEGECFFNLEGWKASAEYDPNKAEDFYSRMLVEYIYNVEADHASEACHSPSGYSHPRSIYNIVRGSNWKTDYGCWCLLPIQYGMSYDKPTRFLRHELCSEGNAFRDHEKGGSAESCFMPLPMPTAEERFAYIDMLTQIRAIYLPVSQTTSEEYPGMSYWVEMNFALNRTVNMWRPDYDHAISLDVTGALELLCLPRQLRDKDLYASKVIGIIETKAATAPLTGNYISHSADYDWTAMVKLNYGLDVQWVPTTQGTWITHFLFDILYLAIGFIPGVGPILALTFALGWTALFNQNDFFNQLCILCPGIDLTNEIRKSITDSSEETKTLMVPGWEDYMNSVDQTGQTASLSLSAPAPSAHAATRAAPKKSKIPFEKLYRSASFQYAESVLRASGRPRVGPPPSNDGAEVITSNPPTNPNAIYQPGA</sequence>
<dbReference type="Proteomes" id="UP000070700">
    <property type="component" value="Unassembled WGS sequence"/>
</dbReference>
<dbReference type="InParanoid" id="A0A194X3S1"/>
<protein>
    <submittedName>
        <fullName evidence="3">Uncharacterized protein</fullName>
    </submittedName>
</protein>
<dbReference type="EMBL" id="KQ947419">
    <property type="protein sequence ID" value="KUJ14838.1"/>
    <property type="molecule type" value="Genomic_DNA"/>
</dbReference>
<dbReference type="OrthoDB" id="4770905at2759"/>
<dbReference type="GeneID" id="28829782"/>
<proteinExistence type="predicted"/>
<feature type="region of interest" description="Disordered" evidence="1">
    <location>
        <begin position="394"/>
        <end position="429"/>
    </location>
</feature>
<evidence type="ECO:0000256" key="1">
    <source>
        <dbReference type="SAM" id="MobiDB-lite"/>
    </source>
</evidence>
<name>A0A194X3S1_MOLSC</name>
<dbReference type="AlphaFoldDB" id="A0A194X3S1"/>
<feature type="transmembrane region" description="Helical" evidence="2">
    <location>
        <begin position="269"/>
        <end position="295"/>
    </location>
</feature>
<keyword evidence="4" id="KW-1185">Reference proteome</keyword>
<evidence type="ECO:0000313" key="4">
    <source>
        <dbReference type="Proteomes" id="UP000070700"/>
    </source>
</evidence>
<accession>A0A194X3S1</accession>
<keyword evidence="2" id="KW-0812">Transmembrane</keyword>